<feature type="coiled-coil region" evidence="1">
    <location>
        <begin position="4"/>
        <end position="31"/>
    </location>
</feature>
<reference evidence="3" key="1">
    <citation type="submission" date="2020-09" db="EMBL/GenBank/DDBJ databases">
        <title>Genome seq and assembly of Tianweitania sp.</title>
        <authorList>
            <person name="Chhetri G."/>
        </authorList>
    </citation>
    <scope>NUCLEOTIDE SEQUENCE</scope>
    <source>
        <strain evidence="3">Rool2</strain>
    </source>
</reference>
<evidence type="ECO:0000313" key="4">
    <source>
        <dbReference type="Proteomes" id="UP000643405"/>
    </source>
</evidence>
<comment type="caution">
    <text evidence="3">The sequence shown here is derived from an EMBL/GenBank/DDBJ whole genome shotgun (WGS) entry which is preliminary data.</text>
</comment>
<name>A0A8J6PTM8_9HYPH</name>
<keyword evidence="4" id="KW-1185">Reference proteome</keyword>
<protein>
    <submittedName>
        <fullName evidence="3">Uncharacterized protein</fullName>
    </submittedName>
</protein>
<organism evidence="3 4">
    <name type="scientific">Oryzicola mucosus</name>
    <dbReference type="NCBI Taxonomy" id="2767425"/>
    <lineage>
        <taxon>Bacteria</taxon>
        <taxon>Pseudomonadati</taxon>
        <taxon>Pseudomonadota</taxon>
        <taxon>Alphaproteobacteria</taxon>
        <taxon>Hyphomicrobiales</taxon>
        <taxon>Phyllobacteriaceae</taxon>
        <taxon>Oryzicola</taxon>
    </lineage>
</organism>
<dbReference type="AlphaFoldDB" id="A0A8J6PTM8"/>
<evidence type="ECO:0000256" key="1">
    <source>
        <dbReference type="SAM" id="Coils"/>
    </source>
</evidence>
<evidence type="ECO:0000256" key="2">
    <source>
        <dbReference type="SAM" id="MobiDB-lite"/>
    </source>
</evidence>
<gene>
    <name evidence="3" type="ORF">ICI42_01250</name>
</gene>
<proteinExistence type="predicted"/>
<dbReference type="RefSeq" id="WP_188162725.1">
    <property type="nucleotide sequence ID" value="NZ_JACVVX010000001.1"/>
</dbReference>
<keyword evidence="1" id="KW-0175">Coiled coil</keyword>
<sequence length="58" mass="6453">MSDGTDLESRIADLERMVTELRRTVLRLEAKLDGAEPDAKPPLRSRGMLGSPQTTKRS</sequence>
<feature type="region of interest" description="Disordered" evidence="2">
    <location>
        <begin position="33"/>
        <end position="58"/>
    </location>
</feature>
<accession>A0A8J6PTM8</accession>
<dbReference type="Proteomes" id="UP000643405">
    <property type="component" value="Unassembled WGS sequence"/>
</dbReference>
<evidence type="ECO:0000313" key="3">
    <source>
        <dbReference type="EMBL" id="MBD0413282.1"/>
    </source>
</evidence>
<dbReference type="EMBL" id="JACVVX010000001">
    <property type="protein sequence ID" value="MBD0413282.1"/>
    <property type="molecule type" value="Genomic_DNA"/>
</dbReference>